<evidence type="ECO:0000256" key="6">
    <source>
        <dbReference type="PROSITE-ProRule" id="PRU01161"/>
    </source>
</evidence>
<evidence type="ECO:0000256" key="5">
    <source>
        <dbReference type="ARBA" id="ARBA00025642"/>
    </source>
</evidence>
<evidence type="ECO:0000259" key="7">
    <source>
        <dbReference type="PROSITE" id="PS51635"/>
    </source>
</evidence>
<protein>
    <recommendedName>
        <fullName evidence="7">PNPLA domain-containing protein</fullName>
    </recommendedName>
</protein>
<evidence type="ECO:0000256" key="2">
    <source>
        <dbReference type="ARBA" id="ARBA00022801"/>
    </source>
</evidence>
<organism evidence="8 9">
    <name type="scientific">Dendrobium thyrsiflorum</name>
    <name type="common">Pinecone-like raceme dendrobium</name>
    <name type="synonym">Orchid</name>
    <dbReference type="NCBI Taxonomy" id="117978"/>
    <lineage>
        <taxon>Eukaryota</taxon>
        <taxon>Viridiplantae</taxon>
        <taxon>Streptophyta</taxon>
        <taxon>Embryophyta</taxon>
        <taxon>Tracheophyta</taxon>
        <taxon>Spermatophyta</taxon>
        <taxon>Magnoliopsida</taxon>
        <taxon>Liliopsida</taxon>
        <taxon>Asparagales</taxon>
        <taxon>Orchidaceae</taxon>
        <taxon>Epidendroideae</taxon>
        <taxon>Malaxideae</taxon>
        <taxon>Dendrobiinae</taxon>
        <taxon>Dendrobium</taxon>
    </lineage>
</organism>
<proteinExistence type="inferred from homology"/>
<keyword evidence="3" id="KW-0442">Lipid degradation</keyword>
<dbReference type="InterPro" id="IPR002641">
    <property type="entry name" value="PNPLA_dom"/>
</dbReference>
<keyword evidence="9" id="KW-1185">Reference proteome</keyword>
<evidence type="ECO:0000256" key="3">
    <source>
        <dbReference type="ARBA" id="ARBA00022963"/>
    </source>
</evidence>
<dbReference type="AlphaFoldDB" id="A0ABD0UI33"/>
<dbReference type="EMBL" id="JANQDX010000014">
    <property type="protein sequence ID" value="KAL0912241.1"/>
    <property type="molecule type" value="Genomic_DNA"/>
</dbReference>
<dbReference type="Gene3D" id="3.40.1090.10">
    <property type="entry name" value="Cytosolic phospholipase A2 catalytic domain"/>
    <property type="match status" value="1"/>
</dbReference>
<dbReference type="GO" id="GO:0016042">
    <property type="term" value="P:lipid catabolic process"/>
    <property type="evidence" value="ECO:0007669"/>
    <property type="project" value="UniProtKB-KW"/>
</dbReference>
<dbReference type="InterPro" id="IPR016035">
    <property type="entry name" value="Acyl_Trfase/lysoPLipase"/>
</dbReference>
<accession>A0ABD0UI33</accession>
<comment type="caution">
    <text evidence="8">The sequence shown here is derived from an EMBL/GenBank/DDBJ whole genome shotgun (WGS) entry which is preliminary data.</text>
</comment>
<sequence>MAPLSCAPSLHYIKANQEKLAVLTAIKKTPSFPSSTDIKTLEMASEATTMMKPSFDINKLSYQIFSILESKFLFGFDDPNLLATGNPLEAPVKPAARFPKPSSAGKVRILSIDAGNAVIAAVALARLEASLAEQCGDSTARIADFFDLAAGSGAGGVLAAMLFTCAPDGRPLFSADEALRVVSKNQRKFSSAIRKTIFCRSSGIYHRIFGESTLRDTIKPVLIPCYDLATGAPFVFSRADAVEADAFDFSIRDVCAATCTEKKTVEILSVDGQSRIRAIGGSIAMRNPTATAITHVLNNKLEFPLANNVEDLLVVSLGSSNSSPTELFNIAGENAAEMVDQAVAMAFRQNGPMATSYVRIQATFLGSRGMSPAAAEKEILSQRSVDSMLFRGRKVSDRTNGERLEWFCRELIAEHNRRKGCSVSTVMIKPTVTPRISTATAPAPAVASL</sequence>
<comment type="similarity">
    <text evidence="1">Belongs to the patatin family.</text>
</comment>
<dbReference type="GO" id="GO:0016787">
    <property type="term" value="F:hydrolase activity"/>
    <property type="evidence" value="ECO:0007669"/>
    <property type="project" value="UniProtKB-KW"/>
</dbReference>
<keyword evidence="4" id="KW-0443">Lipid metabolism</keyword>
<reference evidence="8 9" key="1">
    <citation type="journal article" date="2024" name="Plant Biotechnol. J.">
        <title>Dendrobium thyrsiflorum genome and its molecular insights into genes involved in important horticultural traits.</title>
        <authorList>
            <person name="Chen B."/>
            <person name="Wang J.Y."/>
            <person name="Zheng P.J."/>
            <person name="Li K.L."/>
            <person name="Liang Y.M."/>
            <person name="Chen X.F."/>
            <person name="Zhang C."/>
            <person name="Zhao X."/>
            <person name="He X."/>
            <person name="Zhang G.Q."/>
            <person name="Liu Z.J."/>
            <person name="Xu Q."/>
        </authorList>
    </citation>
    <scope>NUCLEOTIDE SEQUENCE [LARGE SCALE GENOMIC DNA]</scope>
    <source>
        <strain evidence="8">GZMU011</strain>
    </source>
</reference>
<gene>
    <name evidence="8" type="ORF">M5K25_018203</name>
</gene>
<dbReference type="PANTHER" id="PTHR32241">
    <property type="entry name" value="PATATIN-LIKE PROTEIN 6"/>
    <property type="match status" value="1"/>
</dbReference>
<feature type="domain" description="PNPLA" evidence="7">
    <location>
        <begin position="110"/>
        <end position="293"/>
    </location>
</feature>
<dbReference type="Proteomes" id="UP001552299">
    <property type="component" value="Unassembled WGS sequence"/>
</dbReference>
<evidence type="ECO:0000256" key="4">
    <source>
        <dbReference type="ARBA" id="ARBA00023098"/>
    </source>
</evidence>
<name>A0ABD0UI33_DENTH</name>
<dbReference type="SUPFAM" id="SSF52151">
    <property type="entry name" value="FabD/lysophospholipase-like"/>
    <property type="match status" value="1"/>
</dbReference>
<dbReference type="PROSITE" id="PS51635">
    <property type="entry name" value="PNPLA"/>
    <property type="match status" value="1"/>
</dbReference>
<keyword evidence="2" id="KW-0378">Hydrolase</keyword>
<evidence type="ECO:0000313" key="9">
    <source>
        <dbReference type="Proteomes" id="UP001552299"/>
    </source>
</evidence>
<evidence type="ECO:0000313" key="8">
    <source>
        <dbReference type="EMBL" id="KAL0912241.1"/>
    </source>
</evidence>
<dbReference type="PANTHER" id="PTHR32241:SF12">
    <property type="entry name" value="OS03G0784100 PROTEIN"/>
    <property type="match status" value="1"/>
</dbReference>
<comment type="caution">
    <text evidence="6">Lacks conserved residue(s) required for the propagation of feature annotation.</text>
</comment>
<dbReference type="CDD" id="cd07199">
    <property type="entry name" value="Pat17_PNPLA8_PNPLA9_like"/>
    <property type="match status" value="1"/>
</dbReference>
<comment type="function">
    <text evidence="5">Possesses non-specific lipolytic acyl hydrolase (LAH) activity. Hydrolyzes phospholipids as well as galactolipids. May play a role in disease resistance.</text>
</comment>
<evidence type="ECO:0000256" key="1">
    <source>
        <dbReference type="ARBA" id="ARBA00010240"/>
    </source>
</evidence>